<name>A0A6J3K4N7_9HYME</name>
<sequence length="2089" mass="237166">MEISDEELISSHHSVDNYSEQVINMSLPLPKPKPKGSNAKYKKIQDTSCYIFRKRLRSNRLKQLLRRGDTLEDLCKLLCKPVIVNVTKLSVSEIKQWCKKDLHQSQAKNILTQKKKFKRRIPQTRFSKRKKKSKQKQLSCLCNYENEVKPQNMSFSKKAEIGNKNFTKNLLEDVKQPHIKLQRIDEVINKIAQSFARVTPIKECETIIQTECGTNIQSECETNIQTRCETSVQTRCETSIQTEETQTELSTSAPEQLKVSSVNIDTDKYQRNLKTETIAIRSHANETLQLNKCADSDSDLRIQILDSDSDSDSNTNSDFDSNTGNSRNTNERRHRIIYNSHTDDNNRYNKSNANNARIILNKLKRLRRNSSKNTSKINLVNEEYNIIKKRCTDKNSLLQAPQRPSILDRISALCDPDDDDDNESTIEGNTPSCVPSKLNLECTIENGTSVKGKNEYAMTIEKPIVENKNIEEQIQETFPSDRNFTQRYKLFKELKVFLIKFDALKDSNTTYSANEIEKMAESFTNSYVNLNSSKLQNSNEKSINNASFTSIFSKDSNVNIEKSTDATKHVSSSSIDSIPNKDVYTTTKRTQSTIKLLSNSSEKLSPNLIRNAKIQQERSSQIEKVCHNLTKIFEDSSKKRFAQNTISNIKQKLIVPIPTIKSTLLYSSQESINKTSELSNVVENIDNIDKSTGKTISLKKKIPKISPRKENSMKLVIDARSQEQVGVDTSGVTNFKLHLSKKNKKHESEKYTFAPKTCGKTMNVTTTKIATKKSASTSYSSIVSPKKHKRHRDNLGYKCIVCDFCFEDYSNLQQHLITHTQKQNNSLANSLKTSNMSPEKSQDTISQSSKARISEPPQVSSEHRSGEHTASQYVTKKDNGQQKKKDAITKSSLSKEKRKRRIKHISNSNKCNICSKPFEAMADLAAHIFLHTERELQQAYKLAKQKLNGIEKYKQTRTQQTTNSIKNVNSTVNTADNIIGRTQKVNDKEETLLIQKPNKSLITEDSEIRDTESITMKENYSQDIELCLPAKSKKDGNKKSFTVCECHNKPGTNENCLQIEIVLLCHTCRVLFRSMKCFETHYRLPEYVKCNQNHLTSGRSPNLFCATCGMIFSSVQDVRHHLEIHARFKKDCTMDFRCNICKVIFLGIGSLFYIHWSKHSRDSFWMASEKSFPKDSIINSKLRKAENSSTQNAMTLSTCVEKYIEVAEHVCYNCKLPFITQDDLKNHISECRKFKSVQDASIAENSNTYLAIRITCSLCDDTFINKKTEFYKHIKDKHNLSIEPRFICTSFTAGNMVFICSICTAMTKSLDDFEDHWLKHNTTHVYFTCSHCSKIYHNSLNYFIDHAKRHGIDANGVVSCVVNYEQTKFSCKFCNIGFDSPQSMQEHAIIHKTNSQQIGPQISQVTNQNSSATVSETDRASNSAKLVESTIGWMDGSLQMETQTMEKASEICPIESSIDKSRDELIKILEGNEDDSEHELIIDLTKQSEECNEGLKEEGSKERQTTSNLTLDKSPINQTCVMSENNKANALVTNTNVQVSSQNVAKSKIQNVTDSLFTAKNINPQISNSNIKSTNILQTILVSNNVSNHNNLLDIEKKTSDQSITKDIESTQNVEVHDRVSIINQEESTILIKETSEKQSPPRPKQGFLRVKTLAELTGSANLCEFNNCAVENTNELAKHFKSHHASNKDNNEHKTTEKELVSKQSEINKFIANKKLKIVPNTNSNTLLLSSPNSGNIKLVIQNPVMKSNTTVINNQQPQQFQINTNQNKHSSSLENVTSAYHKNLPACNFVRTTTAMPRFTILKPTKVIAHTANIPNVQRTHVASCSTNENKQRSSSAKKNSNRTIHKCNHCNFVSNNSAEFLMHNLSGSHSTCKKQYSQNGTQVQKINKFDNSQTIPTINTIQNNPNPKRCQQTTMKQPGINYASSSVCDQYSYLAAGTSNNSNQMLKQNQPIITNHPITGNTTPIYYTKPNLSNGRMSIVINQTTPTVQNIPTIGILQQPAQQQIYQQQDLVQFSESNAVFQLANQPSVTTYQVRYICPYCSKNFVSEDYMQIHINKHHNFICNICNLRLYSFNDLNLHKIQHNFL</sequence>
<dbReference type="PANTHER" id="PTHR24408">
    <property type="entry name" value="ZINC FINGER PROTEIN"/>
    <property type="match status" value="1"/>
</dbReference>
<dbReference type="GO" id="GO:0000981">
    <property type="term" value="F:DNA-binding transcription factor activity, RNA polymerase II-specific"/>
    <property type="evidence" value="ECO:0007669"/>
    <property type="project" value="TreeGrafter"/>
</dbReference>
<feature type="region of interest" description="Disordered" evidence="6">
    <location>
        <begin position="829"/>
        <end position="904"/>
    </location>
</feature>
<feature type="compositionally biased region" description="Basic and acidic residues" evidence="6">
    <location>
        <begin position="875"/>
        <end position="888"/>
    </location>
</feature>
<evidence type="ECO:0000256" key="6">
    <source>
        <dbReference type="SAM" id="MobiDB-lite"/>
    </source>
</evidence>
<dbReference type="SMART" id="SM00355">
    <property type="entry name" value="ZnF_C2H2"/>
    <property type="match status" value="13"/>
</dbReference>
<accession>A0A6J3K4N7</accession>
<feature type="region of interest" description="Disordered" evidence="6">
    <location>
        <begin position="1825"/>
        <end position="1844"/>
    </location>
</feature>
<dbReference type="RefSeq" id="XP_033347505.1">
    <property type="nucleotide sequence ID" value="XM_033491614.1"/>
</dbReference>
<evidence type="ECO:0000256" key="2">
    <source>
        <dbReference type="ARBA" id="ARBA00022737"/>
    </source>
</evidence>
<feature type="domain" description="C2H2-type" evidence="7">
    <location>
        <begin position="909"/>
        <end position="936"/>
    </location>
</feature>
<dbReference type="InterPro" id="IPR036236">
    <property type="entry name" value="Znf_C2H2_sf"/>
</dbReference>
<feature type="domain" description="C2H2-type" evidence="7">
    <location>
        <begin position="2039"/>
        <end position="2061"/>
    </location>
</feature>
<keyword evidence="2" id="KW-0677">Repeat</keyword>
<evidence type="ECO:0000259" key="7">
    <source>
        <dbReference type="PROSITE" id="PS50157"/>
    </source>
</evidence>
<evidence type="ECO:0000256" key="4">
    <source>
        <dbReference type="ARBA" id="ARBA00022833"/>
    </source>
</evidence>
<evidence type="ECO:0000313" key="9">
    <source>
        <dbReference type="RefSeq" id="XP_033347505.1"/>
    </source>
</evidence>
<dbReference type="InterPro" id="IPR013087">
    <property type="entry name" value="Znf_C2H2_type"/>
</dbReference>
<organism evidence="8 9">
    <name type="scientific">Bombus vosnesenskii</name>
    <dbReference type="NCBI Taxonomy" id="207650"/>
    <lineage>
        <taxon>Eukaryota</taxon>
        <taxon>Metazoa</taxon>
        <taxon>Ecdysozoa</taxon>
        <taxon>Arthropoda</taxon>
        <taxon>Hexapoda</taxon>
        <taxon>Insecta</taxon>
        <taxon>Pterygota</taxon>
        <taxon>Neoptera</taxon>
        <taxon>Endopterygota</taxon>
        <taxon>Hymenoptera</taxon>
        <taxon>Apocrita</taxon>
        <taxon>Aculeata</taxon>
        <taxon>Apoidea</taxon>
        <taxon>Anthophila</taxon>
        <taxon>Apidae</taxon>
        <taxon>Bombus</taxon>
        <taxon>Pyrobombus</taxon>
    </lineage>
</organism>
<dbReference type="GO" id="GO:0043565">
    <property type="term" value="F:sequence-specific DNA binding"/>
    <property type="evidence" value="ECO:0007669"/>
    <property type="project" value="TreeGrafter"/>
</dbReference>
<evidence type="ECO:0000256" key="3">
    <source>
        <dbReference type="ARBA" id="ARBA00022771"/>
    </source>
</evidence>
<dbReference type="Pfam" id="PF13894">
    <property type="entry name" value="zf-C2H2_4"/>
    <property type="match status" value="1"/>
</dbReference>
<evidence type="ECO:0000256" key="5">
    <source>
        <dbReference type="PROSITE-ProRule" id="PRU00042"/>
    </source>
</evidence>
<keyword evidence="4" id="KW-0862">Zinc</keyword>
<proteinExistence type="predicted"/>
<keyword evidence="1" id="KW-0479">Metal-binding</keyword>
<feature type="domain" description="C2H2-type" evidence="7">
    <location>
        <begin position="1103"/>
        <end position="1130"/>
    </location>
</feature>
<dbReference type="PANTHER" id="PTHR24408:SF58">
    <property type="entry name" value="TRANSCRIPTION FACTOR (TFIIIA), PUTATIVE (AFU_ORTHOLOGUE AFUA_1G05150)-RELATED"/>
    <property type="match status" value="1"/>
</dbReference>
<protein>
    <submittedName>
        <fullName evidence="9">Uncharacterized protein LOC117232302</fullName>
    </submittedName>
</protein>
<evidence type="ECO:0000313" key="8">
    <source>
        <dbReference type="Proteomes" id="UP000504631"/>
    </source>
</evidence>
<dbReference type="GeneID" id="117232302"/>
<gene>
    <name evidence="9" type="primary">LOC117232302</name>
</gene>
<dbReference type="SUPFAM" id="SSF57667">
    <property type="entry name" value="beta-beta-alpha zinc fingers"/>
    <property type="match status" value="2"/>
</dbReference>
<dbReference type="Gene3D" id="3.30.160.60">
    <property type="entry name" value="Classic Zinc Finger"/>
    <property type="match status" value="3"/>
</dbReference>
<feature type="compositionally biased region" description="Low complexity" evidence="6">
    <location>
        <begin position="306"/>
        <end position="326"/>
    </location>
</feature>
<dbReference type="GO" id="GO:0008270">
    <property type="term" value="F:zinc ion binding"/>
    <property type="evidence" value="ECO:0007669"/>
    <property type="project" value="UniProtKB-KW"/>
</dbReference>
<feature type="domain" description="C2H2-type" evidence="7">
    <location>
        <begin position="797"/>
        <end position="824"/>
    </location>
</feature>
<keyword evidence="8" id="KW-1185">Reference proteome</keyword>
<feature type="compositionally biased region" description="Polar residues" evidence="6">
    <location>
        <begin position="829"/>
        <end position="851"/>
    </location>
</feature>
<dbReference type="GO" id="GO:0005634">
    <property type="term" value="C:nucleus"/>
    <property type="evidence" value="ECO:0007669"/>
    <property type="project" value="TreeGrafter"/>
</dbReference>
<reference evidence="9" key="1">
    <citation type="submission" date="2025-08" db="UniProtKB">
        <authorList>
            <consortium name="RefSeq"/>
        </authorList>
    </citation>
    <scope>IDENTIFICATION</scope>
    <source>
        <tissue evidence="9">Muscle</tissue>
    </source>
</reference>
<dbReference type="KEGG" id="bvk:117232302"/>
<dbReference type="PROSITE" id="PS00028">
    <property type="entry name" value="ZINC_FINGER_C2H2_1"/>
    <property type="match status" value="5"/>
</dbReference>
<dbReference type="Proteomes" id="UP000504631">
    <property type="component" value="Unplaced"/>
</dbReference>
<evidence type="ECO:0000256" key="1">
    <source>
        <dbReference type="ARBA" id="ARBA00022723"/>
    </source>
</evidence>
<feature type="compositionally biased region" description="Polar residues" evidence="6">
    <location>
        <begin position="1825"/>
        <end position="1841"/>
    </location>
</feature>
<dbReference type="PROSITE" id="PS50157">
    <property type="entry name" value="ZINC_FINGER_C2H2_2"/>
    <property type="match status" value="4"/>
</dbReference>
<keyword evidence="3 5" id="KW-0863">Zinc-finger</keyword>
<feature type="region of interest" description="Disordered" evidence="6">
    <location>
        <begin position="306"/>
        <end position="334"/>
    </location>
</feature>